<dbReference type="AlphaFoldDB" id="A0A8B6C0P4"/>
<sequence>MASNSARTTPIDTNELISTPIIRIEWQTVNNKWDTSDVSLISLREEVEKLRDRIYHQEATLIAHECECKTEWYGTFAESVKPNLQELKKAFIQRYQKGYIEYTLTDIKQGPTESTEDCINRIIRESRDSGVPENILVGMMAVIVMPQTPKSIQHLRSIAAVADKT</sequence>
<gene>
    <name evidence="1" type="ORF">MGAL_10B048328</name>
</gene>
<dbReference type="OrthoDB" id="10530895at2759"/>
<evidence type="ECO:0000313" key="1">
    <source>
        <dbReference type="EMBL" id="VDH98007.1"/>
    </source>
</evidence>
<name>A0A8B6C0P4_MYTGA</name>
<comment type="caution">
    <text evidence="1">The sequence shown here is derived from an EMBL/GenBank/DDBJ whole genome shotgun (WGS) entry which is preliminary data.</text>
</comment>
<reference evidence="1" key="1">
    <citation type="submission" date="2018-11" db="EMBL/GenBank/DDBJ databases">
        <authorList>
            <person name="Alioto T."/>
            <person name="Alioto T."/>
        </authorList>
    </citation>
    <scope>NUCLEOTIDE SEQUENCE</scope>
</reference>
<proteinExistence type="predicted"/>
<dbReference type="Proteomes" id="UP000596742">
    <property type="component" value="Unassembled WGS sequence"/>
</dbReference>
<evidence type="ECO:0000313" key="2">
    <source>
        <dbReference type="Proteomes" id="UP000596742"/>
    </source>
</evidence>
<accession>A0A8B6C0P4</accession>
<protein>
    <submittedName>
        <fullName evidence="1">Uncharacterized protein</fullName>
    </submittedName>
</protein>
<keyword evidence="2" id="KW-1185">Reference proteome</keyword>
<organism evidence="1 2">
    <name type="scientific">Mytilus galloprovincialis</name>
    <name type="common">Mediterranean mussel</name>
    <dbReference type="NCBI Taxonomy" id="29158"/>
    <lineage>
        <taxon>Eukaryota</taxon>
        <taxon>Metazoa</taxon>
        <taxon>Spiralia</taxon>
        <taxon>Lophotrochozoa</taxon>
        <taxon>Mollusca</taxon>
        <taxon>Bivalvia</taxon>
        <taxon>Autobranchia</taxon>
        <taxon>Pteriomorphia</taxon>
        <taxon>Mytilida</taxon>
        <taxon>Mytiloidea</taxon>
        <taxon>Mytilidae</taxon>
        <taxon>Mytilinae</taxon>
        <taxon>Mytilus</taxon>
    </lineage>
</organism>
<dbReference type="EMBL" id="UYJE01000971">
    <property type="protein sequence ID" value="VDH98007.1"/>
    <property type="molecule type" value="Genomic_DNA"/>
</dbReference>